<feature type="region of interest" description="Disordered" evidence="1">
    <location>
        <begin position="107"/>
        <end position="127"/>
    </location>
</feature>
<name>Q6IG87_DROME</name>
<dbReference type="VEuPathDB" id="VectorBase:FBgn0265576"/>
<dbReference type="AlphaFoldDB" id="Q6IG87"/>
<dbReference type="EMBL" id="BK003879">
    <property type="protein sequence ID" value="DAA02577.1"/>
    <property type="molecule type" value="Genomic_DNA"/>
</dbReference>
<evidence type="ECO:0000313" key="2">
    <source>
        <dbReference type="EMBL" id="DAA02577.1"/>
    </source>
</evidence>
<accession>Q6IG87</accession>
<evidence type="ECO:0000256" key="1">
    <source>
        <dbReference type="SAM" id="MobiDB-lite"/>
    </source>
</evidence>
<feature type="compositionally biased region" description="Basic and acidic residues" evidence="1">
    <location>
        <begin position="19"/>
        <end position="35"/>
    </location>
</feature>
<dbReference type="HOGENOM" id="CLU_1769997_0_0_1"/>
<sequence>MPTAICHSGRGSTGSQISKQKDLKSPKRTRDEVTKKTKKKLPKNATMARSQLTPSMKIKAMIKNRVKMTQKRKLALMTSAKDKPLPLKSKRKVIVVDPSLKTIRPKIARRPTPLPRPRKKRESRATTLPKYIPLCQKKHHVVIEKSSEG</sequence>
<protein>
    <submittedName>
        <fullName evidence="2">HDC06974</fullName>
    </submittedName>
</protein>
<reference evidence="2" key="1">
    <citation type="journal article" date="2003" name="Genome Biol.">
        <title>An integrated gene annotation and transcriptional profiling approach towards the full gene content of the Drosophila genome.</title>
        <authorList>
            <person name="Hild M."/>
            <person name="Beckmann B."/>
            <person name="Haas S.A."/>
            <person name="Koch B."/>
            <person name="Solovyev V."/>
            <person name="Busold C."/>
            <person name="Fellenberg K."/>
            <person name="Boutros M."/>
            <person name="Vingron M."/>
            <person name="Sauer F."/>
            <person name="Hoheisel J.D."/>
            <person name="Paro R."/>
        </authorList>
    </citation>
    <scope>NUCLEOTIDE SEQUENCE</scope>
</reference>
<organism evidence="2">
    <name type="scientific">Drosophila melanogaster</name>
    <name type="common">Fruit fly</name>
    <dbReference type="NCBI Taxonomy" id="7227"/>
    <lineage>
        <taxon>Eukaryota</taxon>
        <taxon>Metazoa</taxon>
        <taxon>Ecdysozoa</taxon>
        <taxon>Arthropoda</taxon>
        <taxon>Hexapoda</taxon>
        <taxon>Insecta</taxon>
        <taxon>Pterygota</taxon>
        <taxon>Neoptera</taxon>
        <taxon>Endopterygota</taxon>
        <taxon>Diptera</taxon>
        <taxon>Brachycera</taxon>
        <taxon>Muscomorpha</taxon>
        <taxon>Ephydroidea</taxon>
        <taxon>Drosophilidae</taxon>
        <taxon>Drosophila</taxon>
        <taxon>Sophophora</taxon>
    </lineage>
</organism>
<dbReference type="ExpressionAtlas" id="Q6IG87">
    <property type="expression patterns" value="baseline and differential"/>
</dbReference>
<gene>
    <name evidence="2" type="ORF">HDC06974</name>
</gene>
<proteinExistence type="predicted"/>
<dbReference type="OrthoDB" id="7866866at2759"/>
<feature type="region of interest" description="Disordered" evidence="1">
    <location>
        <begin position="1"/>
        <end position="54"/>
    </location>
</feature>